<dbReference type="PANTHER" id="PTHR33362:SF7">
    <property type="entry name" value="SLL1103 PROTEIN"/>
    <property type="match status" value="1"/>
</dbReference>
<dbReference type="Pfam" id="PF06808">
    <property type="entry name" value="DctM"/>
    <property type="match status" value="1"/>
</dbReference>
<evidence type="ECO:0000313" key="9">
    <source>
        <dbReference type="EMBL" id="RCK44037.1"/>
    </source>
</evidence>
<evidence type="ECO:0000256" key="7">
    <source>
        <dbReference type="RuleBase" id="RU369079"/>
    </source>
</evidence>
<feature type="transmembrane region" description="Helical" evidence="7">
    <location>
        <begin position="249"/>
        <end position="267"/>
    </location>
</feature>
<evidence type="ECO:0000259" key="8">
    <source>
        <dbReference type="Pfam" id="PF06808"/>
    </source>
</evidence>
<evidence type="ECO:0000256" key="2">
    <source>
        <dbReference type="ARBA" id="ARBA00022475"/>
    </source>
</evidence>
<comment type="function">
    <text evidence="7">Part of the tripartite ATP-independent periplasmic (TRAP) transport system.</text>
</comment>
<feature type="transmembrane region" description="Helical" evidence="7">
    <location>
        <begin position="12"/>
        <end position="37"/>
    </location>
</feature>
<feature type="domain" description="TRAP C4-dicarboxylate transport system permease DctM subunit" evidence="8">
    <location>
        <begin position="10"/>
        <end position="424"/>
    </location>
</feature>
<accession>A0A367WRN4</accession>
<keyword evidence="5 7" id="KW-1133">Transmembrane helix</keyword>
<feature type="transmembrane region" description="Helical" evidence="7">
    <location>
        <begin position="49"/>
        <end position="71"/>
    </location>
</feature>
<feature type="transmembrane region" description="Helical" evidence="7">
    <location>
        <begin position="322"/>
        <end position="351"/>
    </location>
</feature>
<evidence type="ECO:0000256" key="4">
    <source>
        <dbReference type="ARBA" id="ARBA00022692"/>
    </source>
</evidence>
<keyword evidence="2" id="KW-1003">Cell membrane</keyword>
<evidence type="ECO:0000256" key="5">
    <source>
        <dbReference type="ARBA" id="ARBA00022989"/>
    </source>
</evidence>
<proteinExistence type="inferred from homology"/>
<feature type="transmembrane region" description="Helical" evidence="7">
    <location>
        <begin position="363"/>
        <end position="389"/>
    </location>
</feature>
<dbReference type="Proteomes" id="UP000252255">
    <property type="component" value="Unassembled WGS sequence"/>
</dbReference>
<keyword evidence="4 7" id="KW-0812">Transmembrane</keyword>
<dbReference type="OrthoDB" id="7339120at2"/>
<dbReference type="InterPro" id="IPR004681">
    <property type="entry name" value="TRAP_DctM"/>
</dbReference>
<dbReference type="GO" id="GO:0022857">
    <property type="term" value="F:transmembrane transporter activity"/>
    <property type="evidence" value="ECO:0007669"/>
    <property type="project" value="UniProtKB-UniRule"/>
</dbReference>
<comment type="similarity">
    <text evidence="7">Belongs to the TRAP transporter large permease family.</text>
</comment>
<feature type="transmembrane region" description="Helical" evidence="7">
    <location>
        <begin position="137"/>
        <end position="164"/>
    </location>
</feature>
<keyword evidence="3 7" id="KW-0997">Cell inner membrane</keyword>
<evidence type="ECO:0000256" key="6">
    <source>
        <dbReference type="ARBA" id="ARBA00023136"/>
    </source>
</evidence>
<dbReference type="PANTHER" id="PTHR33362">
    <property type="entry name" value="SIALIC ACID TRAP TRANSPORTER PERMEASE PROTEIN SIAT-RELATED"/>
    <property type="match status" value="1"/>
</dbReference>
<dbReference type="RefSeq" id="WP_114099176.1">
    <property type="nucleotide sequence ID" value="NZ_JPWI01000011.1"/>
</dbReference>
<feature type="transmembrane region" description="Helical" evidence="7">
    <location>
        <begin position="279"/>
        <end position="302"/>
    </location>
</feature>
<keyword evidence="7" id="KW-0813">Transport</keyword>
<dbReference type="AlphaFoldDB" id="A0A367WRN4"/>
<gene>
    <name evidence="9" type="ORF">TH30_16890</name>
</gene>
<dbReference type="GO" id="GO:0005886">
    <property type="term" value="C:plasma membrane"/>
    <property type="evidence" value="ECO:0007669"/>
    <property type="project" value="UniProtKB-SubCell"/>
</dbReference>
<organism evidence="9 10">
    <name type="scientific">Thalassospira profundimaris</name>
    <dbReference type="NCBI Taxonomy" id="502049"/>
    <lineage>
        <taxon>Bacteria</taxon>
        <taxon>Pseudomonadati</taxon>
        <taxon>Pseudomonadota</taxon>
        <taxon>Alphaproteobacteria</taxon>
        <taxon>Rhodospirillales</taxon>
        <taxon>Thalassospiraceae</taxon>
        <taxon>Thalassospira</taxon>
    </lineage>
</organism>
<comment type="subunit">
    <text evidence="7">The complex comprises the extracytoplasmic solute receptor protein and the two transmembrane proteins.</text>
</comment>
<feature type="transmembrane region" description="Helical" evidence="7">
    <location>
        <begin position="176"/>
        <end position="197"/>
    </location>
</feature>
<name>A0A367WRN4_9PROT</name>
<feature type="transmembrane region" description="Helical" evidence="7">
    <location>
        <begin position="91"/>
        <end position="116"/>
    </location>
</feature>
<protein>
    <recommendedName>
        <fullName evidence="7">TRAP transporter large permease protein</fullName>
    </recommendedName>
</protein>
<dbReference type="InterPro" id="IPR010656">
    <property type="entry name" value="DctM"/>
</dbReference>
<comment type="subcellular location">
    <subcellularLocation>
        <location evidence="1 7">Cell inner membrane</location>
        <topology evidence="1 7">Multi-pass membrane protein</topology>
    </subcellularLocation>
</comment>
<evidence type="ECO:0000313" key="10">
    <source>
        <dbReference type="Proteomes" id="UP000252255"/>
    </source>
</evidence>
<sequence>MLVSALMFPGLFVLVLAGIPIAFSLAIVAVSAGAFAFGPHIFNQLYGSFYTAATNFILSAIPMFILMGAILERSGIAERLFKTMQIWLKGLPGGLAVATIAMGAVFAAAAGVVGAVEVMIGMMAIPAMQKYRYDNRLIAGTICAGGSLGTMIPPSVIAVMYASLAQLSVGEVLAGMMFPGLIMIALFIGYLLIHGMIRPPEKVPELEEEDDMPLGEKLRLTCSTLLPVIALIFAVLGSLLAGIASPTEAAAVGAVGALILCIAYGRFSMSVMRESLAITVRISAMILLIVAAGTMFMGVFAANGGAQLIRGFLEGSGLGTTGMIIFFLIVVFILGFVLDWTANVLICVPLFTPFIRSAGVDPVWFATLVIIVIQTGYLTPPMASSIFYLKSIAPPNMTYGQMCRGVIPFILLQILTLLLVVAFPVTATWLPSKIVGF</sequence>
<evidence type="ECO:0000256" key="3">
    <source>
        <dbReference type="ARBA" id="ARBA00022519"/>
    </source>
</evidence>
<feature type="transmembrane region" description="Helical" evidence="7">
    <location>
        <begin position="409"/>
        <end position="430"/>
    </location>
</feature>
<reference evidence="9 10" key="1">
    <citation type="submission" date="2014-07" db="EMBL/GenBank/DDBJ databases">
        <title>Draft genome sequence of Thalassospira profundimaris PR54-5.</title>
        <authorList>
            <person name="Lai Q."/>
            <person name="Shao Z."/>
        </authorList>
    </citation>
    <scope>NUCLEOTIDE SEQUENCE [LARGE SCALE GENOMIC DNA]</scope>
    <source>
        <strain evidence="9 10">PR54-5</strain>
    </source>
</reference>
<evidence type="ECO:0000256" key="1">
    <source>
        <dbReference type="ARBA" id="ARBA00004429"/>
    </source>
</evidence>
<feature type="transmembrane region" description="Helical" evidence="7">
    <location>
        <begin position="218"/>
        <end position="243"/>
    </location>
</feature>
<comment type="caution">
    <text evidence="9">The sequence shown here is derived from an EMBL/GenBank/DDBJ whole genome shotgun (WGS) entry which is preliminary data.</text>
</comment>
<dbReference type="EMBL" id="JPWI01000011">
    <property type="protein sequence ID" value="RCK44037.1"/>
    <property type="molecule type" value="Genomic_DNA"/>
</dbReference>
<dbReference type="NCBIfam" id="TIGR00786">
    <property type="entry name" value="dctM"/>
    <property type="match status" value="1"/>
</dbReference>
<keyword evidence="6 7" id="KW-0472">Membrane</keyword>